<evidence type="ECO:0000313" key="5">
    <source>
        <dbReference type="EMBL" id="SDH23725.1"/>
    </source>
</evidence>
<evidence type="ECO:0000256" key="2">
    <source>
        <dbReference type="ARBA" id="ARBA00023125"/>
    </source>
</evidence>
<evidence type="ECO:0000313" key="6">
    <source>
        <dbReference type="Proteomes" id="UP000198607"/>
    </source>
</evidence>
<dbReference type="SUPFAM" id="SSF51306">
    <property type="entry name" value="LexA/Signal peptidase"/>
    <property type="match status" value="1"/>
</dbReference>
<dbReference type="Pfam" id="PF13560">
    <property type="entry name" value="HTH_31"/>
    <property type="match status" value="1"/>
</dbReference>
<reference evidence="5 6" key="1">
    <citation type="submission" date="2016-10" db="EMBL/GenBank/DDBJ databases">
        <authorList>
            <person name="de Groot N.N."/>
        </authorList>
    </citation>
    <scope>NUCLEOTIDE SEQUENCE [LARGE SCALE GENOMIC DNA]</scope>
    <source>
        <strain evidence="5 6">DSM 5885</strain>
    </source>
</reference>
<dbReference type="PROSITE" id="PS50943">
    <property type="entry name" value="HTH_CROC1"/>
    <property type="match status" value="1"/>
</dbReference>
<proteinExistence type="predicted"/>
<dbReference type="Gene3D" id="2.10.109.10">
    <property type="entry name" value="Umud Fragment, subunit A"/>
    <property type="match status" value="1"/>
</dbReference>
<evidence type="ECO:0000256" key="3">
    <source>
        <dbReference type="ARBA" id="ARBA00023163"/>
    </source>
</evidence>
<dbReference type="InterPro" id="IPR001387">
    <property type="entry name" value="Cro/C1-type_HTH"/>
</dbReference>
<keyword evidence="1" id="KW-0805">Transcription regulation</keyword>
<dbReference type="PANTHER" id="PTHR40661">
    <property type="match status" value="1"/>
</dbReference>
<dbReference type="OrthoDB" id="9021722at2"/>
<dbReference type="Gene3D" id="1.10.260.40">
    <property type="entry name" value="lambda repressor-like DNA-binding domains"/>
    <property type="match status" value="1"/>
</dbReference>
<evidence type="ECO:0000256" key="1">
    <source>
        <dbReference type="ARBA" id="ARBA00023015"/>
    </source>
</evidence>
<protein>
    <submittedName>
        <fullName evidence="5">Phage repressor protein C, contains Cro/C1-type HTH and peptisase s24 domains</fullName>
    </submittedName>
</protein>
<keyword evidence="3" id="KW-0804">Transcription</keyword>
<dbReference type="GO" id="GO:0003677">
    <property type="term" value="F:DNA binding"/>
    <property type="evidence" value="ECO:0007669"/>
    <property type="project" value="UniProtKB-KW"/>
</dbReference>
<keyword evidence="6" id="KW-1185">Reference proteome</keyword>
<dbReference type="CDD" id="cd06529">
    <property type="entry name" value="S24_LexA-like"/>
    <property type="match status" value="1"/>
</dbReference>
<dbReference type="SUPFAM" id="SSF47413">
    <property type="entry name" value="lambda repressor-like DNA-binding domains"/>
    <property type="match status" value="1"/>
</dbReference>
<dbReference type="EMBL" id="FNCY01000004">
    <property type="protein sequence ID" value="SDH23725.1"/>
    <property type="molecule type" value="Genomic_DNA"/>
</dbReference>
<dbReference type="Pfam" id="PF00717">
    <property type="entry name" value="Peptidase_S24"/>
    <property type="match status" value="1"/>
</dbReference>
<dbReference type="PANTHER" id="PTHR40661:SF3">
    <property type="entry name" value="FELS-1 PROPHAGE TRANSCRIPTIONAL REGULATOR"/>
    <property type="match status" value="1"/>
</dbReference>
<dbReference type="InterPro" id="IPR036286">
    <property type="entry name" value="LexA/Signal_pep-like_sf"/>
</dbReference>
<dbReference type="Proteomes" id="UP000198607">
    <property type="component" value="Unassembled WGS sequence"/>
</dbReference>
<dbReference type="InterPro" id="IPR015927">
    <property type="entry name" value="Peptidase_S24_S26A/B/C"/>
</dbReference>
<evidence type="ECO:0000259" key="4">
    <source>
        <dbReference type="PROSITE" id="PS50943"/>
    </source>
</evidence>
<dbReference type="STRING" id="83767.SAMN05660652_01479"/>
<dbReference type="CDD" id="cd00093">
    <property type="entry name" value="HTH_XRE"/>
    <property type="match status" value="1"/>
</dbReference>
<accession>A0A1G8ARX7</accession>
<name>A0A1G8ARX7_9RHOO</name>
<feature type="domain" description="HTH cro/C1-type" evidence="4">
    <location>
        <begin position="18"/>
        <end position="72"/>
    </location>
</feature>
<dbReference type="InterPro" id="IPR039418">
    <property type="entry name" value="LexA-like"/>
</dbReference>
<keyword evidence="2" id="KW-0238">DNA-binding</keyword>
<dbReference type="InterPro" id="IPR010982">
    <property type="entry name" value="Lambda_DNA-bd_dom_sf"/>
</dbReference>
<dbReference type="SMART" id="SM00530">
    <property type="entry name" value="HTH_XRE"/>
    <property type="match status" value="1"/>
</dbReference>
<dbReference type="AlphaFoldDB" id="A0A1G8ARX7"/>
<sequence length="229" mass="24865">MNSTNQDNESLAQLGAAIRRLRARSGKTLEQVAEATGSNKGTLSKIESGKQGVSLETLNRIAQALRVTIVTIFNEMWEPTSTLEIPAPKMYRPVPVYGPIQIDADGCVINAVVSLQSEGAVDYPAKGSKTYALRAKGESMAPRVRAGEFIVVEPDSPAQPGDDVVIDYNEDRTIVKQLLYERDGELTLGAINGWSKPITVSFDEVHSIQRIVAILPPGAFVPRKDEEST</sequence>
<gene>
    <name evidence="5" type="ORF">SAMN05660652_01479</name>
</gene>
<organism evidence="5 6">
    <name type="scientific">Propionivibrio dicarboxylicus</name>
    <dbReference type="NCBI Taxonomy" id="83767"/>
    <lineage>
        <taxon>Bacteria</taxon>
        <taxon>Pseudomonadati</taxon>
        <taxon>Pseudomonadota</taxon>
        <taxon>Betaproteobacteria</taxon>
        <taxon>Rhodocyclales</taxon>
        <taxon>Rhodocyclaceae</taxon>
        <taxon>Propionivibrio</taxon>
    </lineage>
</organism>
<dbReference type="RefSeq" id="WP_091936060.1">
    <property type="nucleotide sequence ID" value="NZ_FNCY01000004.1"/>
</dbReference>